<keyword evidence="14" id="KW-1185">Reference proteome</keyword>
<comment type="subunit">
    <text evidence="4">Homotrimer.</text>
</comment>
<dbReference type="AlphaFoldDB" id="A0A098Y9U2"/>
<evidence type="ECO:0000256" key="8">
    <source>
        <dbReference type="ARBA" id="ARBA00022679"/>
    </source>
</evidence>
<evidence type="ECO:0000256" key="7">
    <source>
        <dbReference type="ARBA" id="ARBA00022619"/>
    </source>
</evidence>
<dbReference type="PIRSF" id="PIRSF000498">
    <property type="entry name" value="Riboflavin_syn_A"/>
    <property type="match status" value="1"/>
</dbReference>
<feature type="repeat" description="Lumazine-binding" evidence="11">
    <location>
        <begin position="1"/>
        <end position="101"/>
    </location>
</feature>
<dbReference type="GO" id="GO:0004746">
    <property type="term" value="F:riboflavin synthase activity"/>
    <property type="evidence" value="ECO:0007669"/>
    <property type="project" value="UniProtKB-UniRule"/>
</dbReference>
<feature type="repeat" description="Lumazine-binding" evidence="11">
    <location>
        <begin position="102"/>
        <end position="201"/>
    </location>
</feature>
<keyword evidence="9" id="KW-0677">Repeat</keyword>
<comment type="function">
    <text evidence="2">Catalyzes the dismutation of two molecules of 6,7-dimethyl-8-ribityllumazine, resulting in the formation of riboflavin and 5-amino-6-(D-ribitylamino)uracil.</text>
</comment>
<keyword evidence="8" id="KW-0808">Transferase</keyword>
<dbReference type="InterPro" id="IPR017938">
    <property type="entry name" value="Riboflavin_synthase-like_b-brl"/>
</dbReference>
<reference evidence="13 14" key="1">
    <citation type="submission" date="2014-07" db="EMBL/GenBank/DDBJ databases">
        <title>Biosystematic studies on Modestobacter strains isolated from extreme hyper-arid desert soil and from historic building.</title>
        <authorList>
            <person name="Bukarasam K."/>
            <person name="Bull A."/>
            <person name="Girard G."/>
            <person name="van Wezel G."/>
            <person name="Goodfellow M."/>
        </authorList>
    </citation>
    <scope>NUCLEOTIDE SEQUENCE [LARGE SCALE GENOMIC DNA]</scope>
    <source>
        <strain evidence="13 14">KNN45-2b</strain>
    </source>
</reference>
<sequence>MFTGIVEELGTLVVREDGVDSAVLRIRARKALEDVALGDSIAVNGVCLTVTGVEPGPDGTGVWSTDVMAETLRRSSLGATGSGDRVNLERAVTPQTRLGGHIVQGHVDGVGTVVSRTPGDDWEVVRIAVPAELARYVVEKGSITVDGVSLTVSALADSPEPWFEVSLIPTTLRETTLGDRAPGDPVNLEVDVIAKYVERLLGARR</sequence>
<dbReference type="PROSITE" id="PS51177">
    <property type="entry name" value="LUMAZINE_BIND"/>
    <property type="match status" value="2"/>
</dbReference>
<evidence type="ECO:0000256" key="10">
    <source>
        <dbReference type="NCBIfam" id="TIGR00187"/>
    </source>
</evidence>
<dbReference type="EC" id="2.5.1.9" evidence="5 10"/>
<evidence type="ECO:0000313" key="14">
    <source>
        <dbReference type="Proteomes" id="UP000029713"/>
    </source>
</evidence>
<dbReference type="STRING" id="1522368.IN07_08300"/>
<dbReference type="NCBIfam" id="TIGR00187">
    <property type="entry name" value="ribE"/>
    <property type="match status" value="1"/>
</dbReference>
<evidence type="ECO:0000256" key="6">
    <source>
        <dbReference type="ARBA" id="ARBA00013950"/>
    </source>
</evidence>
<dbReference type="InterPro" id="IPR001783">
    <property type="entry name" value="Lumazine-bd"/>
</dbReference>
<comment type="caution">
    <text evidence="13">The sequence shown here is derived from an EMBL/GenBank/DDBJ whole genome shotgun (WGS) entry which is preliminary data.</text>
</comment>
<dbReference type="NCBIfam" id="NF006767">
    <property type="entry name" value="PRK09289.1"/>
    <property type="match status" value="1"/>
</dbReference>
<protein>
    <recommendedName>
        <fullName evidence="6 10">Riboflavin synthase</fullName>
        <ecNumber evidence="5 10">2.5.1.9</ecNumber>
    </recommendedName>
</protein>
<dbReference type="PANTHER" id="PTHR21098">
    <property type="entry name" value="RIBOFLAVIN SYNTHASE ALPHA CHAIN"/>
    <property type="match status" value="1"/>
</dbReference>
<dbReference type="RefSeq" id="WP_036335011.1">
    <property type="nucleotide sequence ID" value="NZ_JPMX01000025.1"/>
</dbReference>
<evidence type="ECO:0000256" key="1">
    <source>
        <dbReference type="ARBA" id="ARBA00000968"/>
    </source>
</evidence>
<evidence type="ECO:0000256" key="11">
    <source>
        <dbReference type="PROSITE-ProRule" id="PRU00524"/>
    </source>
</evidence>
<evidence type="ECO:0000256" key="4">
    <source>
        <dbReference type="ARBA" id="ARBA00011233"/>
    </source>
</evidence>
<dbReference type="FunFam" id="2.40.30.20:FF:000003">
    <property type="entry name" value="Riboflavin synthase, alpha subunit"/>
    <property type="match status" value="1"/>
</dbReference>
<dbReference type="GO" id="GO:0009231">
    <property type="term" value="P:riboflavin biosynthetic process"/>
    <property type="evidence" value="ECO:0007669"/>
    <property type="project" value="UniProtKB-KW"/>
</dbReference>
<evidence type="ECO:0000256" key="9">
    <source>
        <dbReference type="ARBA" id="ARBA00022737"/>
    </source>
</evidence>
<dbReference type="Gene3D" id="2.40.30.20">
    <property type="match status" value="2"/>
</dbReference>
<dbReference type="PANTHER" id="PTHR21098:SF12">
    <property type="entry name" value="RIBOFLAVIN SYNTHASE"/>
    <property type="match status" value="1"/>
</dbReference>
<evidence type="ECO:0000313" key="13">
    <source>
        <dbReference type="EMBL" id="KGH47207.1"/>
    </source>
</evidence>
<feature type="domain" description="Lumazine-binding" evidence="12">
    <location>
        <begin position="1"/>
        <end position="101"/>
    </location>
</feature>
<keyword evidence="7" id="KW-0686">Riboflavin biosynthesis</keyword>
<dbReference type="Pfam" id="PF00677">
    <property type="entry name" value="Lum_binding"/>
    <property type="match status" value="2"/>
</dbReference>
<dbReference type="EMBL" id="JPMX01000025">
    <property type="protein sequence ID" value="KGH47207.1"/>
    <property type="molecule type" value="Genomic_DNA"/>
</dbReference>
<dbReference type="Proteomes" id="UP000029713">
    <property type="component" value="Unassembled WGS sequence"/>
</dbReference>
<accession>A0A098Y9U2</accession>
<dbReference type="CDD" id="cd00402">
    <property type="entry name" value="Riboflavin_synthase_like"/>
    <property type="match status" value="1"/>
</dbReference>
<feature type="domain" description="Lumazine-binding" evidence="12">
    <location>
        <begin position="102"/>
        <end position="201"/>
    </location>
</feature>
<dbReference type="SUPFAM" id="SSF63380">
    <property type="entry name" value="Riboflavin synthase domain-like"/>
    <property type="match status" value="2"/>
</dbReference>
<evidence type="ECO:0000259" key="12">
    <source>
        <dbReference type="PROSITE" id="PS51177"/>
    </source>
</evidence>
<organism evidence="13 14">
    <name type="scientific">Modestobacter caceresii</name>
    <dbReference type="NCBI Taxonomy" id="1522368"/>
    <lineage>
        <taxon>Bacteria</taxon>
        <taxon>Bacillati</taxon>
        <taxon>Actinomycetota</taxon>
        <taxon>Actinomycetes</taxon>
        <taxon>Geodermatophilales</taxon>
        <taxon>Geodermatophilaceae</taxon>
        <taxon>Modestobacter</taxon>
    </lineage>
</organism>
<gene>
    <name evidence="13" type="ORF">IN07_08300</name>
</gene>
<evidence type="ECO:0000256" key="3">
    <source>
        <dbReference type="ARBA" id="ARBA00004887"/>
    </source>
</evidence>
<dbReference type="OrthoDB" id="9788537at2"/>
<comment type="catalytic activity">
    <reaction evidence="1">
        <text>2 6,7-dimethyl-8-(1-D-ribityl)lumazine + H(+) = 5-amino-6-(D-ribitylamino)uracil + riboflavin</text>
        <dbReference type="Rhea" id="RHEA:20772"/>
        <dbReference type="ChEBI" id="CHEBI:15378"/>
        <dbReference type="ChEBI" id="CHEBI:15934"/>
        <dbReference type="ChEBI" id="CHEBI:57986"/>
        <dbReference type="ChEBI" id="CHEBI:58201"/>
        <dbReference type="EC" id="2.5.1.9"/>
    </reaction>
</comment>
<comment type="pathway">
    <text evidence="3">Cofactor biosynthesis; riboflavin biosynthesis; riboflavin from 2-hydroxy-3-oxobutyl phosphate and 5-amino-6-(D-ribitylamino)uracil: step 2/2.</text>
</comment>
<evidence type="ECO:0000256" key="5">
    <source>
        <dbReference type="ARBA" id="ARBA00012827"/>
    </source>
</evidence>
<name>A0A098Y9U2_9ACTN</name>
<proteinExistence type="predicted"/>
<dbReference type="InterPro" id="IPR026017">
    <property type="entry name" value="Lumazine-bd_dom"/>
</dbReference>
<evidence type="ECO:0000256" key="2">
    <source>
        <dbReference type="ARBA" id="ARBA00002803"/>
    </source>
</evidence>
<dbReference type="InterPro" id="IPR023366">
    <property type="entry name" value="ATP_synth_asu-like_sf"/>
</dbReference>
<dbReference type="FunFam" id="2.40.30.20:FF:000004">
    <property type="entry name" value="Riboflavin synthase, alpha subunit"/>
    <property type="match status" value="1"/>
</dbReference>